<comment type="caution">
    <text evidence="1">The sequence shown here is derived from an EMBL/GenBank/DDBJ whole genome shotgun (WGS) entry which is preliminary data.</text>
</comment>
<name>A0A750FJ20_SALER</name>
<dbReference type="AlphaFoldDB" id="A0A750FJ20"/>
<sequence>MGPFVPQGLLQDPWYQASRVPRMADLEIVGKRALFLQSVHANKRSFAFLSRLPLMLII</sequence>
<dbReference type="EMBL" id="DAAVQR010000005">
    <property type="protein sequence ID" value="HAF6141808.1"/>
    <property type="molecule type" value="Genomic_DNA"/>
</dbReference>
<reference evidence="1" key="1">
    <citation type="journal article" date="2018" name="Genome Biol.">
        <title>SKESA: strategic k-mer extension for scrupulous assemblies.</title>
        <authorList>
            <person name="Souvorov A."/>
            <person name="Agarwala R."/>
            <person name="Lipman D.J."/>
        </authorList>
    </citation>
    <scope>NUCLEOTIDE SEQUENCE</scope>
    <source>
        <strain evidence="1">MA.CK_99/00005427</strain>
    </source>
</reference>
<gene>
    <name evidence="1" type="ORF">G9B32_003110</name>
</gene>
<organism evidence="1">
    <name type="scientific">Salmonella enterica</name>
    <name type="common">Salmonella choleraesuis</name>
    <dbReference type="NCBI Taxonomy" id="28901"/>
    <lineage>
        <taxon>Bacteria</taxon>
        <taxon>Pseudomonadati</taxon>
        <taxon>Pseudomonadota</taxon>
        <taxon>Gammaproteobacteria</taxon>
        <taxon>Enterobacterales</taxon>
        <taxon>Enterobacteriaceae</taxon>
        <taxon>Salmonella</taxon>
    </lineage>
</organism>
<accession>A0A750FJ20</accession>
<proteinExistence type="predicted"/>
<reference evidence="1" key="2">
    <citation type="submission" date="2020-02" db="EMBL/GenBank/DDBJ databases">
        <authorList>
            <consortium name="NCBI Pathogen Detection Project"/>
        </authorList>
    </citation>
    <scope>NUCLEOTIDE SEQUENCE</scope>
    <source>
        <strain evidence="1">MA.CK_99/00005427</strain>
    </source>
</reference>
<protein>
    <submittedName>
        <fullName evidence="1">Uncharacterized protein</fullName>
    </submittedName>
</protein>
<evidence type="ECO:0000313" key="1">
    <source>
        <dbReference type="EMBL" id="HAF6141808.1"/>
    </source>
</evidence>